<dbReference type="AlphaFoldDB" id="X0ZSD3"/>
<proteinExistence type="predicted"/>
<evidence type="ECO:0000313" key="1">
    <source>
        <dbReference type="EMBL" id="GAG60937.1"/>
    </source>
</evidence>
<feature type="non-terminal residue" evidence="1">
    <location>
        <position position="1"/>
    </location>
</feature>
<sequence length="54" mass="5991">EQKSKGRVWDFFPLDFQNSVEYGGNTGAIVCTKGSFWISRDNGVATLYWSAANA</sequence>
<accession>X0ZSD3</accession>
<protein>
    <submittedName>
        <fullName evidence="1">Uncharacterized protein</fullName>
    </submittedName>
</protein>
<comment type="caution">
    <text evidence="1">The sequence shown here is derived from an EMBL/GenBank/DDBJ whole genome shotgun (WGS) entry which is preliminary data.</text>
</comment>
<gene>
    <name evidence="1" type="ORF">S01H4_14354</name>
</gene>
<dbReference type="EMBL" id="BART01006296">
    <property type="protein sequence ID" value="GAG60937.1"/>
    <property type="molecule type" value="Genomic_DNA"/>
</dbReference>
<name>X0ZSD3_9ZZZZ</name>
<organism evidence="1">
    <name type="scientific">marine sediment metagenome</name>
    <dbReference type="NCBI Taxonomy" id="412755"/>
    <lineage>
        <taxon>unclassified sequences</taxon>
        <taxon>metagenomes</taxon>
        <taxon>ecological metagenomes</taxon>
    </lineage>
</organism>
<reference evidence="1" key="1">
    <citation type="journal article" date="2014" name="Front. Microbiol.">
        <title>High frequency of phylogenetically diverse reductive dehalogenase-homologous genes in deep subseafloor sedimentary metagenomes.</title>
        <authorList>
            <person name="Kawai M."/>
            <person name="Futagami T."/>
            <person name="Toyoda A."/>
            <person name="Takaki Y."/>
            <person name="Nishi S."/>
            <person name="Hori S."/>
            <person name="Arai W."/>
            <person name="Tsubouchi T."/>
            <person name="Morono Y."/>
            <person name="Uchiyama I."/>
            <person name="Ito T."/>
            <person name="Fujiyama A."/>
            <person name="Inagaki F."/>
            <person name="Takami H."/>
        </authorList>
    </citation>
    <scope>NUCLEOTIDE SEQUENCE</scope>
    <source>
        <strain evidence="1">Expedition CK06-06</strain>
    </source>
</reference>